<evidence type="ECO:0000313" key="1">
    <source>
        <dbReference type="EMBL" id="BCJ86741.1"/>
    </source>
</evidence>
<evidence type="ECO:0008006" key="3">
    <source>
        <dbReference type="Google" id="ProtNLM"/>
    </source>
</evidence>
<proteinExistence type="predicted"/>
<sequence>MRIVDGNIFEAMRLMLPEDRELMERSRRESTRRRLPIISQDAWNEMAYILDEALHQKQPIRITLFEPHEDVIWEGIPVVKNGHLKLQTADGIRQIPLEKVIRMEK</sequence>
<evidence type="ECO:0000313" key="2">
    <source>
        <dbReference type="Proteomes" id="UP000593802"/>
    </source>
</evidence>
<reference evidence="1 2" key="1">
    <citation type="submission" date="2020-08" db="EMBL/GenBank/DDBJ databases">
        <title>Complete Genome Sequence of Effusibacillus dendaii Strain skT53, Isolated from Farmland soil.</title>
        <authorList>
            <person name="Konishi T."/>
            <person name="Kawasaki H."/>
        </authorList>
    </citation>
    <scope>NUCLEOTIDE SEQUENCE [LARGE SCALE GENOMIC DNA]</scope>
    <source>
        <strain evidence="2">skT53</strain>
    </source>
</reference>
<dbReference type="RefSeq" id="WP_200760709.1">
    <property type="nucleotide sequence ID" value="NZ_AP023366.1"/>
</dbReference>
<protein>
    <recommendedName>
        <fullName evidence="3">YolD-like family protein</fullName>
    </recommendedName>
</protein>
<accession>A0A7I8DFS6</accession>
<keyword evidence="2" id="KW-1185">Reference proteome</keyword>
<gene>
    <name evidence="1" type="ORF">skT53_17260</name>
</gene>
<name>A0A7I8DFS6_9BACL</name>
<dbReference type="Proteomes" id="UP000593802">
    <property type="component" value="Chromosome"/>
</dbReference>
<dbReference type="EMBL" id="AP023366">
    <property type="protein sequence ID" value="BCJ86741.1"/>
    <property type="molecule type" value="Genomic_DNA"/>
</dbReference>
<dbReference type="Pfam" id="PF08863">
    <property type="entry name" value="YolD"/>
    <property type="match status" value="1"/>
</dbReference>
<dbReference type="InterPro" id="IPR014962">
    <property type="entry name" value="YolD"/>
</dbReference>
<dbReference type="AlphaFoldDB" id="A0A7I8DFS6"/>
<dbReference type="KEGG" id="eff:skT53_17260"/>
<organism evidence="1 2">
    <name type="scientific">Effusibacillus dendaii</name>
    <dbReference type="NCBI Taxonomy" id="2743772"/>
    <lineage>
        <taxon>Bacteria</taxon>
        <taxon>Bacillati</taxon>
        <taxon>Bacillota</taxon>
        <taxon>Bacilli</taxon>
        <taxon>Bacillales</taxon>
        <taxon>Alicyclobacillaceae</taxon>
        <taxon>Effusibacillus</taxon>
    </lineage>
</organism>